<dbReference type="GO" id="GO:0015423">
    <property type="term" value="F:ABC-type maltose transporter activity"/>
    <property type="evidence" value="ECO:0007669"/>
    <property type="project" value="TreeGrafter"/>
</dbReference>
<dbReference type="Pfam" id="PF00528">
    <property type="entry name" value="BPD_transp_1"/>
    <property type="match status" value="1"/>
</dbReference>
<feature type="transmembrane region" description="Helical" evidence="9">
    <location>
        <begin position="87"/>
        <end position="108"/>
    </location>
</feature>
<dbReference type="GO" id="GO:0042956">
    <property type="term" value="P:maltodextrin transmembrane transport"/>
    <property type="evidence" value="ECO:0007669"/>
    <property type="project" value="TreeGrafter"/>
</dbReference>
<feature type="domain" description="ABC transmembrane type-1" evidence="11">
    <location>
        <begin position="210"/>
        <end position="430"/>
    </location>
</feature>
<feature type="transmembrane region" description="Helical" evidence="9">
    <location>
        <begin position="343"/>
        <end position="364"/>
    </location>
</feature>
<evidence type="ECO:0000256" key="2">
    <source>
        <dbReference type="ARBA" id="ARBA00009047"/>
    </source>
</evidence>
<dbReference type="SUPFAM" id="SSF161098">
    <property type="entry name" value="MetI-like"/>
    <property type="match status" value="1"/>
</dbReference>
<dbReference type="RefSeq" id="WP_068726071.1">
    <property type="nucleotide sequence ID" value="NZ_LSKU01000001.1"/>
</dbReference>
<comment type="subcellular location">
    <subcellularLocation>
        <location evidence="1 9">Cell membrane</location>
        <topology evidence="1 9">Multi-pass membrane protein</topology>
    </subcellularLocation>
</comment>
<dbReference type="STRING" id="1413211.U473_10485"/>
<sequence>MSLQTNQATYKTKHAKRGAWLSVIFMGLGQIYNRQYVKGILYALLELYVLVFWTKPFMHGMWGLFTLGETIQQRSRGRVVVQGDHSIFLMIEGIIFLILAFIFLFIYYKNIRDAYNNGKLRDLGETVHNFKMTLAFAKEKGYPYLLLTPAVIFTLFLTVLPLLFGILIAFTNYSGPHHLPPKSLVDWVGFKSFIDLFKLKSWSNTFYGVAIWNVIWSIIATISTFFVGLIYAVMINYKKVKMKRFWRTIYILPWAIPQFIAILIFRNIFNGEFGPINKMLVEIGLPMIPWLSDPFWAKVSLVVVNIWFGFPYWMALMSGVLTGIDKEMYEAADVDGATGPQKFWKLTFPLVMLATTPLLIMSFAHNFNNFNLIYLLTGGGPARSDYSFAGSTDILISWIYKLTLDQNQFNMASVVSIIIFLVVASLSIWNFSRTKAFKEEDMIQ</sequence>
<dbReference type="GO" id="GO:1990060">
    <property type="term" value="C:maltose transport complex"/>
    <property type="evidence" value="ECO:0007669"/>
    <property type="project" value="TreeGrafter"/>
</dbReference>
<dbReference type="PROSITE" id="PS50928">
    <property type="entry name" value="ABC_TM1"/>
    <property type="match status" value="1"/>
</dbReference>
<organism evidence="12 13">
    <name type="scientific">Tepidibacillus decaturensis</name>
    <dbReference type="NCBI Taxonomy" id="1413211"/>
    <lineage>
        <taxon>Bacteria</taxon>
        <taxon>Bacillati</taxon>
        <taxon>Bacillota</taxon>
        <taxon>Bacilli</taxon>
        <taxon>Bacillales</taxon>
        <taxon>Bacillaceae</taxon>
        <taxon>Tepidibacillus</taxon>
    </lineage>
</organism>
<dbReference type="Proteomes" id="UP000070352">
    <property type="component" value="Unassembled WGS sequence"/>
</dbReference>
<evidence type="ECO:0000259" key="11">
    <source>
        <dbReference type="PROSITE" id="PS50928"/>
    </source>
</evidence>
<evidence type="ECO:0000256" key="9">
    <source>
        <dbReference type="RuleBase" id="RU363032"/>
    </source>
</evidence>
<evidence type="ECO:0000313" key="12">
    <source>
        <dbReference type="EMBL" id="KXG44387.1"/>
    </source>
</evidence>
<keyword evidence="6 9" id="KW-0812">Transmembrane</keyword>
<dbReference type="InterPro" id="IPR000515">
    <property type="entry name" value="MetI-like"/>
</dbReference>
<comment type="similarity">
    <text evidence="2 10">Belongs to the binding-protein-dependent transport system permease family. MalFG subfamily.</text>
</comment>
<keyword evidence="4 10" id="KW-1003">Cell membrane</keyword>
<gene>
    <name evidence="12" type="ORF">U473_10485</name>
</gene>
<keyword evidence="7 9" id="KW-1133">Transmembrane helix</keyword>
<evidence type="ECO:0000256" key="7">
    <source>
        <dbReference type="ARBA" id="ARBA00022989"/>
    </source>
</evidence>
<feature type="transmembrane region" description="Helical" evidence="9">
    <location>
        <begin position="144"/>
        <end position="170"/>
    </location>
</feature>
<evidence type="ECO:0000256" key="10">
    <source>
        <dbReference type="RuleBase" id="RU367050"/>
    </source>
</evidence>
<comment type="function">
    <text evidence="10">Part of the ABC transporter complex MalEFGK involved in maltose/maltodextrin import. Probably responsible for the translocation of the substrate across the membrane.</text>
</comment>
<protein>
    <recommendedName>
        <fullName evidence="10">Maltose/maltodextrin transport system permease protein</fullName>
    </recommendedName>
</protein>
<keyword evidence="8 9" id="KW-0472">Membrane</keyword>
<dbReference type="InterPro" id="IPR035277">
    <property type="entry name" value="MalF_N"/>
</dbReference>
<keyword evidence="5 10" id="KW-0762">Sugar transport</keyword>
<evidence type="ECO:0000256" key="5">
    <source>
        <dbReference type="ARBA" id="ARBA00022597"/>
    </source>
</evidence>
<comment type="caution">
    <text evidence="12">The sequence shown here is derived from an EMBL/GenBank/DDBJ whole genome shotgun (WGS) entry which is preliminary data.</text>
</comment>
<reference evidence="12 13" key="1">
    <citation type="submission" date="2016-02" db="EMBL/GenBank/DDBJ databases">
        <title>Draft Genome for Tepidibacillus decaturensis nov. sp. Strain Z9, an Anaerobic, Moderately Thermophilic and Heterotrophic Bacterium from Deep Subsurface of the Illinois Basin, USA.</title>
        <authorList>
            <person name="Dong Y."/>
            <person name="Chang J.Y."/>
            <person name="Sanford R."/>
            <person name="Fouke B.W."/>
        </authorList>
    </citation>
    <scope>NUCLEOTIDE SEQUENCE [LARGE SCALE GENOMIC DNA]</scope>
    <source>
        <strain evidence="12 13">Z9</strain>
    </source>
</reference>
<dbReference type="PANTHER" id="PTHR47314:SF1">
    <property type="entry name" value="MALTOSE_MALTODEXTRIN TRANSPORT SYSTEM PERMEASE PROTEIN MALF"/>
    <property type="match status" value="1"/>
</dbReference>
<feature type="transmembrane region" description="Helical" evidence="9">
    <location>
        <begin position="249"/>
        <end position="269"/>
    </location>
</feature>
<keyword evidence="3 9" id="KW-0813">Transport</keyword>
<evidence type="ECO:0000256" key="1">
    <source>
        <dbReference type="ARBA" id="ARBA00004651"/>
    </source>
</evidence>
<dbReference type="SUPFAM" id="SSF160964">
    <property type="entry name" value="MalF N-terminal region-like"/>
    <property type="match status" value="1"/>
</dbReference>
<dbReference type="Gene3D" id="1.10.3720.10">
    <property type="entry name" value="MetI-like"/>
    <property type="match status" value="1"/>
</dbReference>
<evidence type="ECO:0000256" key="3">
    <source>
        <dbReference type="ARBA" id="ARBA00022448"/>
    </source>
</evidence>
<dbReference type="EMBL" id="LSKU01000001">
    <property type="protein sequence ID" value="KXG44387.1"/>
    <property type="molecule type" value="Genomic_DNA"/>
</dbReference>
<dbReference type="InterPro" id="IPR035906">
    <property type="entry name" value="MetI-like_sf"/>
</dbReference>
<dbReference type="PANTHER" id="PTHR47314">
    <property type="entry name" value="MALTOSE/MALTODEXTRIN TRANSPORT SYSTEM PERMEASE PROTEIN MALF"/>
    <property type="match status" value="1"/>
</dbReference>
<dbReference type="Gene3D" id="1.20.58.370">
    <property type="entry name" value="MalF N-terminal region-like"/>
    <property type="match status" value="1"/>
</dbReference>
<dbReference type="AlphaFoldDB" id="A0A135L648"/>
<evidence type="ECO:0000256" key="6">
    <source>
        <dbReference type="ARBA" id="ARBA00022692"/>
    </source>
</evidence>
<accession>A0A135L648</accession>
<dbReference type="CDD" id="cd06261">
    <property type="entry name" value="TM_PBP2"/>
    <property type="match status" value="1"/>
</dbReference>
<proteinExistence type="inferred from homology"/>
<feature type="transmembrane region" description="Helical" evidence="9">
    <location>
        <begin position="36"/>
        <end position="54"/>
    </location>
</feature>
<feature type="transmembrane region" description="Helical" evidence="9">
    <location>
        <begin position="411"/>
        <end position="432"/>
    </location>
</feature>
<dbReference type="OrthoDB" id="9778687at2"/>
<feature type="transmembrane region" description="Helical" evidence="9">
    <location>
        <begin position="210"/>
        <end position="237"/>
    </location>
</feature>
<evidence type="ECO:0000256" key="4">
    <source>
        <dbReference type="ARBA" id="ARBA00022475"/>
    </source>
</evidence>
<evidence type="ECO:0000313" key="13">
    <source>
        <dbReference type="Proteomes" id="UP000070352"/>
    </source>
</evidence>
<keyword evidence="13" id="KW-1185">Reference proteome</keyword>
<feature type="transmembrane region" description="Helical" evidence="9">
    <location>
        <begin position="295"/>
        <end position="322"/>
    </location>
</feature>
<name>A0A135L648_9BACI</name>
<evidence type="ECO:0000256" key="8">
    <source>
        <dbReference type="ARBA" id="ARBA00023136"/>
    </source>
</evidence>